<feature type="region of interest" description="Disordered" evidence="1">
    <location>
        <begin position="168"/>
        <end position="214"/>
    </location>
</feature>
<evidence type="ECO:0000313" key="3">
    <source>
        <dbReference type="Proteomes" id="UP001565369"/>
    </source>
</evidence>
<reference evidence="2 3" key="1">
    <citation type="submission" date="2024-07" db="EMBL/GenBank/DDBJ databases">
        <title>Genomic Encyclopedia of Type Strains, Phase V (KMG-V): Genome sequencing to study the core and pangenomes of soil and plant-associated prokaryotes.</title>
        <authorList>
            <person name="Whitman W."/>
        </authorList>
    </citation>
    <scope>NUCLEOTIDE SEQUENCE [LARGE SCALE GENOMIC DNA]</scope>
    <source>
        <strain evidence="2 3">USDA 152</strain>
    </source>
</reference>
<dbReference type="Proteomes" id="UP001565369">
    <property type="component" value="Unassembled WGS sequence"/>
</dbReference>
<evidence type="ECO:0000256" key="1">
    <source>
        <dbReference type="SAM" id="MobiDB-lite"/>
    </source>
</evidence>
<comment type="caution">
    <text evidence="2">The sequence shown here is derived from an EMBL/GenBank/DDBJ whole genome shotgun (WGS) entry which is preliminary data.</text>
</comment>
<protein>
    <submittedName>
        <fullName evidence="2">Uncharacterized protein</fullName>
    </submittedName>
</protein>
<gene>
    <name evidence="2" type="ORF">ABIG07_004951</name>
</gene>
<accession>A0ABV4FYR3</accession>
<proteinExistence type="predicted"/>
<organism evidence="2 3">
    <name type="scientific">Bradyrhizobium ottawaense</name>
    <dbReference type="NCBI Taxonomy" id="931866"/>
    <lineage>
        <taxon>Bacteria</taxon>
        <taxon>Pseudomonadati</taxon>
        <taxon>Pseudomonadota</taxon>
        <taxon>Alphaproteobacteria</taxon>
        <taxon>Hyphomicrobiales</taxon>
        <taxon>Nitrobacteraceae</taxon>
        <taxon>Bradyrhizobium</taxon>
    </lineage>
</organism>
<keyword evidence="3" id="KW-1185">Reference proteome</keyword>
<sequence>MLQRTSQRRCRRAKAHGAVPTNFSNITIEERGHAALCPPYDIEFVARSSSSRHGIAASRRNSPELCLVSLPSKSKRAQGRPGAQLAPAVCCAIGTRRRTAQQHTGVANHSAFPAQWLDGLCRDLPGADHSFWPPSPRELMMQSARLGSLAPSQDLTVATTARTTRFCRTHGPPFRRSFPEPCRQSRKLTDETKPDSAARRTKPRAHRDTPPCPRLSCRRCRVHRKPGSRCVTTHDRPSW</sequence>
<evidence type="ECO:0000313" key="2">
    <source>
        <dbReference type="EMBL" id="MEY9456003.1"/>
    </source>
</evidence>
<name>A0ABV4FYR3_9BRAD</name>
<dbReference type="EMBL" id="JBGBZJ010000003">
    <property type="protein sequence ID" value="MEY9456003.1"/>
    <property type="molecule type" value="Genomic_DNA"/>
</dbReference>
<feature type="compositionally biased region" description="Basic and acidic residues" evidence="1">
    <location>
        <begin position="187"/>
        <end position="198"/>
    </location>
</feature>